<evidence type="ECO:0000313" key="4">
    <source>
        <dbReference type="Proteomes" id="UP001338125"/>
    </source>
</evidence>
<comment type="caution">
    <text evidence="3">The sequence shown here is derived from an EMBL/GenBank/DDBJ whole genome shotgun (WGS) entry which is preliminary data.</text>
</comment>
<dbReference type="InterPro" id="IPR029063">
    <property type="entry name" value="SAM-dependent_MTases_sf"/>
</dbReference>
<dbReference type="EMBL" id="JAVFKD010000016">
    <property type="protein sequence ID" value="KAK5987926.1"/>
    <property type="molecule type" value="Genomic_DNA"/>
</dbReference>
<dbReference type="Pfam" id="PF05063">
    <property type="entry name" value="MT-A70"/>
    <property type="match status" value="1"/>
</dbReference>
<dbReference type="PANTHER" id="PTHR12829">
    <property type="entry name" value="N6-ADENOSINE-METHYLTRANSFERASE"/>
    <property type="match status" value="1"/>
</dbReference>
<dbReference type="PROSITE" id="PS51143">
    <property type="entry name" value="MT_A70"/>
    <property type="match status" value="1"/>
</dbReference>
<gene>
    <name evidence="3" type="ORF">PT974_12062</name>
</gene>
<dbReference type="PANTHER" id="PTHR12829:SF4">
    <property type="entry name" value="N(6)-ADENINE-SPECIFIC METHYLTRANSFERASE METTL4"/>
    <property type="match status" value="1"/>
</dbReference>
<dbReference type="PROSITE" id="PS00092">
    <property type="entry name" value="N6_MTASE"/>
    <property type="match status" value="1"/>
</dbReference>
<organism evidence="3 4">
    <name type="scientific">Cladobotryum mycophilum</name>
    <dbReference type="NCBI Taxonomy" id="491253"/>
    <lineage>
        <taxon>Eukaryota</taxon>
        <taxon>Fungi</taxon>
        <taxon>Dikarya</taxon>
        <taxon>Ascomycota</taxon>
        <taxon>Pezizomycotina</taxon>
        <taxon>Sordariomycetes</taxon>
        <taxon>Hypocreomycetidae</taxon>
        <taxon>Hypocreales</taxon>
        <taxon>Hypocreaceae</taxon>
        <taxon>Cladobotryum</taxon>
    </lineage>
</organism>
<dbReference type="InterPro" id="IPR007757">
    <property type="entry name" value="MT-A70-like"/>
</dbReference>
<name>A0ABR0S6Z8_9HYPO</name>
<dbReference type="InterPro" id="IPR002052">
    <property type="entry name" value="DNA_methylase_N6_adenine_CS"/>
</dbReference>
<accession>A0ABR0S6Z8</accession>
<protein>
    <recommendedName>
        <fullName evidence="5">MT-A70-domain-containing protein</fullName>
    </recommendedName>
</protein>
<evidence type="ECO:0008006" key="5">
    <source>
        <dbReference type="Google" id="ProtNLM"/>
    </source>
</evidence>
<evidence type="ECO:0000256" key="2">
    <source>
        <dbReference type="SAM" id="MobiDB-lite"/>
    </source>
</evidence>
<reference evidence="3 4" key="1">
    <citation type="submission" date="2024-01" db="EMBL/GenBank/DDBJ databases">
        <title>Complete genome of Cladobotryum mycophilum ATHUM6906.</title>
        <authorList>
            <person name="Christinaki A.C."/>
            <person name="Myridakis A.I."/>
            <person name="Kouvelis V.N."/>
        </authorList>
    </citation>
    <scope>NUCLEOTIDE SEQUENCE [LARGE SCALE GENOMIC DNA]</scope>
    <source>
        <strain evidence="3 4">ATHUM6906</strain>
    </source>
</reference>
<dbReference type="SUPFAM" id="SSF53335">
    <property type="entry name" value="S-adenosyl-L-methionine-dependent methyltransferases"/>
    <property type="match status" value="1"/>
</dbReference>
<keyword evidence="4" id="KW-1185">Reference proteome</keyword>
<evidence type="ECO:0000256" key="1">
    <source>
        <dbReference type="PROSITE-ProRule" id="PRU00489"/>
    </source>
</evidence>
<sequence length="327" mass="36379">MSLPSSILFQSPDSSVLLLDIPRSLEEAQVLPGQPPRARIYSDAPPAEPFRLPEPKDGASTDWPPPSPAAQVADLMASAAAQNALDQLSHGYSGPFCLPRFSPPDSGAASPEEPVKIPHGAEYLNGSIQEMRQTFLDKAPQFRLIVLDPPWPNRSARRRTDSYNTVANLIEMRQLLSNIPIPSHLADDGLVAMWITNKPSILEFLTSPTGLFASWGLELVTEWTWLKIIVSGEPLFDMESQWRKPWERLLIARRVGSRTPLTPKSQVIVAVPDTHSRKPNLRGLFQDILGEGYPALEVFARTLTAGWWSWGNEVLRFQGPQHWTAVE</sequence>
<proteinExistence type="inferred from homology"/>
<evidence type="ECO:0000313" key="3">
    <source>
        <dbReference type="EMBL" id="KAK5987926.1"/>
    </source>
</evidence>
<feature type="region of interest" description="Disordered" evidence="2">
    <location>
        <begin position="27"/>
        <end position="68"/>
    </location>
</feature>
<comment type="similarity">
    <text evidence="1">Belongs to the MT-A70-like family.</text>
</comment>
<dbReference type="Proteomes" id="UP001338125">
    <property type="component" value="Unassembled WGS sequence"/>
</dbReference>